<comment type="caution">
    <text evidence="4">The sequence shown here is derived from an EMBL/GenBank/DDBJ whole genome shotgun (WGS) entry which is preliminary data.</text>
</comment>
<dbReference type="AlphaFoldDB" id="A0A9W7ZRW0"/>
<protein>
    <submittedName>
        <fullName evidence="4">Uncharacterized protein</fullName>
    </submittedName>
</protein>
<name>A0A9W7ZRW0_9FUNG</name>
<evidence type="ECO:0000313" key="4">
    <source>
        <dbReference type="EMBL" id="KAJ1911734.1"/>
    </source>
</evidence>
<feature type="region of interest" description="Disordered" evidence="1">
    <location>
        <begin position="39"/>
        <end position="104"/>
    </location>
</feature>
<feature type="transmembrane region" description="Helical" evidence="2">
    <location>
        <begin position="353"/>
        <end position="379"/>
    </location>
</feature>
<feature type="signal peptide" evidence="3">
    <location>
        <begin position="1"/>
        <end position="20"/>
    </location>
</feature>
<evidence type="ECO:0000256" key="3">
    <source>
        <dbReference type="SAM" id="SignalP"/>
    </source>
</evidence>
<gene>
    <name evidence="4" type="ORF">H4219_005844</name>
</gene>
<evidence type="ECO:0000313" key="5">
    <source>
        <dbReference type="Proteomes" id="UP001150538"/>
    </source>
</evidence>
<feature type="compositionally biased region" description="Low complexity" evidence="1">
    <location>
        <begin position="73"/>
        <end position="90"/>
    </location>
</feature>
<feature type="chain" id="PRO_5040745837" evidence="3">
    <location>
        <begin position="21"/>
        <end position="387"/>
    </location>
</feature>
<evidence type="ECO:0000256" key="2">
    <source>
        <dbReference type="SAM" id="Phobius"/>
    </source>
</evidence>
<organism evidence="4 5">
    <name type="scientific">Mycoemilia scoparia</name>
    <dbReference type="NCBI Taxonomy" id="417184"/>
    <lineage>
        <taxon>Eukaryota</taxon>
        <taxon>Fungi</taxon>
        <taxon>Fungi incertae sedis</taxon>
        <taxon>Zoopagomycota</taxon>
        <taxon>Kickxellomycotina</taxon>
        <taxon>Kickxellomycetes</taxon>
        <taxon>Kickxellales</taxon>
        <taxon>Kickxellaceae</taxon>
        <taxon>Mycoemilia</taxon>
    </lineage>
</organism>
<dbReference type="Proteomes" id="UP001150538">
    <property type="component" value="Unassembled WGS sequence"/>
</dbReference>
<keyword evidence="2" id="KW-1133">Transmembrane helix</keyword>
<keyword evidence="3" id="KW-0732">Signal</keyword>
<dbReference type="EMBL" id="JANBPU010000416">
    <property type="protein sequence ID" value="KAJ1911734.1"/>
    <property type="molecule type" value="Genomic_DNA"/>
</dbReference>
<sequence>MVRILLFIVTILCTTWVVLSAHPIDRSIVSHEPFLIKRKGGGGGGRGGGGGGSRGGSKSGGGGAKGGSGGNGSRPSKSISKGSKPSSKGSTRNPNTASYSTFVVNPTRGFSPSSKSTTILGKAFGKTNKASSLPPPYTPPPSYYGGAKYASVNQGQHIRGYSIPSQGAAPSVYYRPELGSRWVPAVYYPVYPYPYWAYGHGDQYQGVYIQNEYKHGFKKCFSELRNITMVAPTNGDGAAGNGSNIGAPLYNNTDLFRNGKNVTVVSHNNGTVFIDPCGNNGGATMLIGGDFCKDIIQLDLVKGVVVRGNAKVVIQNNKQIGPGAVFELKYGNSTTTLRTETIANTKCKINGGLVTGVVAGCIFGALLVGLSVWMIWGCIKSKNNRLK</sequence>
<feature type="compositionally biased region" description="Polar residues" evidence="1">
    <location>
        <begin position="91"/>
        <end position="104"/>
    </location>
</feature>
<accession>A0A9W7ZRW0</accession>
<keyword evidence="2" id="KW-0472">Membrane</keyword>
<proteinExistence type="predicted"/>
<feature type="compositionally biased region" description="Gly residues" evidence="1">
    <location>
        <begin position="41"/>
        <end position="72"/>
    </location>
</feature>
<keyword evidence="2" id="KW-0812">Transmembrane</keyword>
<evidence type="ECO:0000256" key="1">
    <source>
        <dbReference type="SAM" id="MobiDB-lite"/>
    </source>
</evidence>
<dbReference type="OrthoDB" id="5582334at2759"/>
<keyword evidence="5" id="KW-1185">Reference proteome</keyword>
<reference evidence="4" key="1">
    <citation type="submission" date="2022-07" db="EMBL/GenBank/DDBJ databases">
        <title>Phylogenomic reconstructions and comparative analyses of Kickxellomycotina fungi.</title>
        <authorList>
            <person name="Reynolds N.K."/>
            <person name="Stajich J.E."/>
            <person name="Barry K."/>
            <person name="Grigoriev I.V."/>
            <person name="Crous P."/>
            <person name="Smith M.E."/>
        </authorList>
    </citation>
    <scope>NUCLEOTIDE SEQUENCE</scope>
    <source>
        <strain evidence="4">NBRC 100468</strain>
    </source>
</reference>